<dbReference type="GO" id="GO:0006310">
    <property type="term" value="P:DNA recombination"/>
    <property type="evidence" value="ECO:0007669"/>
    <property type="project" value="UniProtKB-KW"/>
</dbReference>
<evidence type="ECO:0000313" key="6">
    <source>
        <dbReference type="Proteomes" id="UP000512182"/>
    </source>
</evidence>
<dbReference type="Pfam" id="PF24624">
    <property type="entry name" value="Int_N"/>
    <property type="match status" value="1"/>
</dbReference>
<dbReference type="Pfam" id="PF00589">
    <property type="entry name" value="Phage_integrase"/>
    <property type="match status" value="1"/>
</dbReference>
<dbReference type="GO" id="GO:0015074">
    <property type="term" value="P:DNA integration"/>
    <property type="evidence" value="ECO:0007669"/>
    <property type="project" value="UniProtKB-KW"/>
</dbReference>
<organism evidence="5 6">
    <name type="scientific">Escherichia coli</name>
    <dbReference type="NCBI Taxonomy" id="562"/>
    <lineage>
        <taxon>Bacteria</taxon>
        <taxon>Pseudomonadati</taxon>
        <taxon>Pseudomonadota</taxon>
        <taxon>Gammaproteobacteria</taxon>
        <taxon>Enterobacterales</taxon>
        <taxon>Enterobacteriaceae</taxon>
        <taxon>Escherichia</taxon>
    </lineage>
</organism>
<evidence type="ECO:0000256" key="1">
    <source>
        <dbReference type="ARBA" id="ARBA00022908"/>
    </source>
</evidence>
<dbReference type="InterPro" id="IPR057084">
    <property type="entry name" value="Int_N"/>
</dbReference>
<dbReference type="CDD" id="cd00796">
    <property type="entry name" value="INT_Rci_Hp1_C"/>
    <property type="match status" value="1"/>
</dbReference>
<protein>
    <submittedName>
        <fullName evidence="5">Site-specific integrase</fullName>
    </submittedName>
</protein>
<accession>A0A0C2BQV9</accession>
<evidence type="ECO:0000313" key="5">
    <source>
        <dbReference type="EMBL" id="QLY96664.1"/>
    </source>
</evidence>
<evidence type="ECO:0000256" key="2">
    <source>
        <dbReference type="ARBA" id="ARBA00023125"/>
    </source>
</evidence>
<dbReference type="GO" id="GO:0003677">
    <property type="term" value="F:DNA binding"/>
    <property type="evidence" value="ECO:0007669"/>
    <property type="project" value="UniProtKB-UniRule"/>
</dbReference>
<dbReference type="InterPro" id="IPR011010">
    <property type="entry name" value="DNA_brk_join_enz"/>
</dbReference>
<dbReference type="PANTHER" id="PTHR30349">
    <property type="entry name" value="PHAGE INTEGRASE-RELATED"/>
    <property type="match status" value="1"/>
</dbReference>
<sequence>MAIKKLDDGRYEVDIRPTGRNGKRIRRKFDKKSEAVAFEKYTLYNHHNKEWLSKPTDKRRLSELTQIWWDLKGKHEEHGKSNLGKIEIFTKITNDPCAFQITKSLISQYCATRRSQGIKPSSINRDLTCISGMFTALIEAELFFGEHPIRGTKRLKEEKPDTGYLTQEEIALLLAALDGDNKKIAILCLSTGARWGEAARLKAENIIHNRVTFVKTKTNKPRTVPISEAVAKMIADNKRGFLFPDADYPRFRRTMKAIKPDLPMGQATHALRHSFATHFMINGGSIITLQRILGHTRIEQTMVYAHFAPEYLQDAISLNPLRGGTEVESVHTVSTVE</sequence>
<proteinExistence type="predicted"/>
<dbReference type="PROSITE" id="PS51898">
    <property type="entry name" value="TYR_RECOMBINASE"/>
    <property type="match status" value="1"/>
</dbReference>
<name>A0A0C2BQV9_ECOLX</name>
<dbReference type="InterPro" id="IPR050090">
    <property type="entry name" value="Tyrosine_recombinase_XerCD"/>
</dbReference>
<dbReference type="PROSITE" id="PS51900">
    <property type="entry name" value="CB"/>
    <property type="match status" value="1"/>
</dbReference>
<dbReference type="PANTHER" id="PTHR30349:SF93">
    <property type="entry name" value="FELS-2 PROPHAGE PROTEIN"/>
    <property type="match status" value="1"/>
</dbReference>
<dbReference type="Proteomes" id="UP000512182">
    <property type="component" value="Chromosome"/>
</dbReference>
<keyword evidence="1" id="KW-0229">DNA integration</keyword>
<dbReference type="SUPFAM" id="SSF56349">
    <property type="entry name" value="DNA breaking-rejoining enzymes"/>
    <property type="match status" value="1"/>
</dbReference>
<dbReference type="EMBL" id="CP056794">
    <property type="protein sequence ID" value="QLY96664.1"/>
    <property type="molecule type" value="Genomic_DNA"/>
</dbReference>
<keyword evidence="3" id="KW-0233">DNA recombination</keyword>
<dbReference type="Gene3D" id="1.10.443.10">
    <property type="entry name" value="Intergrase catalytic core"/>
    <property type="match status" value="1"/>
</dbReference>
<evidence type="ECO:0000256" key="3">
    <source>
        <dbReference type="ARBA" id="ARBA00023172"/>
    </source>
</evidence>
<dbReference type="InterPro" id="IPR013762">
    <property type="entry name" value="Integrase-like_cat_sf"/>
</dbReference>
<dbReference type="AlphaFoldDB" id="A0A0C2BQV9"/>
<evidence type="ECO:0000256" key="4">
    <source>
        <dbReference type="PROSITE-ProRule" id="PRU01248"/>
    </source>
</evidence>
<dbReference type="RefSeq" id="WP_001512914.1">
    <property type="nucleotide sequence ID" value="NZ_BDPQ01000001.1"/>
</dbReference>
<dbReference type="InterPro" id="IPR002104">
    <property type="entry name" value="Integrase_catalytic"/>
</dbReference>
<reference evidence="5 6" key="1">
    <citation type="submission" date="2020-06" db="EMBL/GenBank/DDBJ databases">
        <title>REHAB project genomes.</title>
        <authorList>
            <person name="Shaw L.P."/>
        </authorList>
    </citation>
    <scope>NUCLEOTIDE SEQUENCE [LARGE SCALE GENOMIC DNA]</scope>
    <source>
        <strain evidence="5 6">RHBSTW-00177</strain>
    </source>
</reference>
<keyword evidence="2 4" id="KW-0238">DNA-binding</keyword>
<dbReference type="InterPro" id="IPR044068">
    <property type="entry name" value="CB"/>
</dbReference>
<gene>
    <name evidence="5" type="ORF">HV109_08370</name>
</gene>